<comment type="similarity">
    <text evidence="2 6">Belongs to the CDC50/LEM3 family.</text>
</comment>
<evidence type="ECO:0000313" key="9">
    <source>
        <dbReference type="Proteomes" id="UP000070544"/>
    </source>
</evidence>
<dbReference type="Pfam" id="PF03381">
    <property type="entry name" value="CDC50"/>
    <property type="match status" value="1"/>
</dbReference>
<organism evidence="8 9">
    <name type="scientific">Gonapodya prolifera (strain JEL478)</name>
    <name type="common">Monoblepharis prolifera</name>
    <dbReference type="NCBI Taxonomy" id="1344416"/>
    <lineage>
        <taxon>Eukaryota</taxon>
        <taxon>Fungi</taxon>
        <taxon>Fungi incertae sedis</taxon>
        <taxon>Chytridiomycota</taxon>
        <taxon>Chytridiomycota incertae sedis</taxon>
        <taxon>Monoblepharidomycetes</taxon>
        <taxon>Monoblepharidales</taxon>
        <taxon>Gonapodyaceae</taxon>
        <taxon>Gonapodya</taxon>
    </lineage>
</organism>
<sequence>MAPSDTESKKVSRKPANTAFRQQRLRAWQPILTPKTVLPVFFAIGAIFIPIGIGLYIAADRVQQVMFDYTTCDKSNAPANMAWSAATNTCTITFTIDKPFVKPVFLYYRLTSFYQNHRRYVKSYDSSQLRGDVVTASSLSDTCSPIKQPANSSNVQYYPCGLIANSMFSDNILDPVRTSDSYTYVFTEKGISWPSDASKYRTSKLFSEKTDQEIRTSILPPPAWRTGFKWKGYDQGYNKTNFPDLATWERFQVWMRTAGLPNFRKLWGRNDSEDMPAGTYTIQIQSNFEVARFGGTKSVVISTVSLIGGKNTFLGVAYIVVGVVCWAFGLAFLARHLIRPRKLGDHTYLSWNRQASQPQSAPVVGGGQGYATAVSSQGVSGAGVSQRQAGYGGQAVQMQALDGKS</sequence>
<dbReference type="OrthoDB" id="340608at2759"/>
<dbReference type="GO" id="GO:0005794">
    <property type="term" value="C:Golgi apparatus"/>
    <property type="evidence" value="ECO:0007669"/>
    <property type="project" value="TreeGrafter"/>
</dbReference>
<dbReference type="EMBL" id="KQ965737">
    <property type="protein sequence ID" value="KXS19927.1"/>
    <property type="molecule type" value="Genomic_DNA"/>
</dbReference>
<accession>A0A139AT71</accession>
<gene>
    <name evidence="8" type="ORF">M427DRAFT_52748</name>
</gene>
<evidence type="ECO:0000256" key="6">
    <source>
        <dbReference type="PIRNR" id="PIRNR015840"/>
    </source>
</evidence>
<evidence type="ECO:0000256" key="3">
    <source>
        <dbReference type="ARBA" id="ARBA00022692"/>
    </source>
</evidence>
<keyword evidence="5 6" id="KW-0472">Membrane</keyword>
<dbReference type="GO" id="GO:0005886">
    <property type="term" value="C:plasma membrane"/>
    <property type="evidence" value="ECO:0007669"/>
    <property type="project" value="TreeGrafter"/>
</dbReference>
<reference evidence="8 9" key="1">
    <citation type="journal article" date="2015" name="Genome Biol. Evol.">
        <title>Phylogenomic analyses indicate that early fungi evolved digesting cell walls of algal ancestors of land plants.</title>
        <authorList>
            <person name="Chang Y."/>
            <person name="Wang S."/>
            <person name="Sekimoto S."/>
            <person name="Aerts A.L."/>
            <person name="Choi C."/>
            <person name="Clum A."/>
            <person name="LaButti K.M."/>
            <person name="Lindquist E.A."/>
            <person name="Yee Ngan C."/>
            <person name="Ohm R.A."/>
            <person name="Salamov A.A."/>
            <person name="Grigoriev I.V."/>
            <person name="Spatafora J.W."/>
            <person name="Berbee M.L."/>
        </authorList>
    </citation>
    <scope>NUCLEOTIDE SEQUENCE [LARGE SCALE GENOMIC DNA]</scope>
    <source>
        <strain evidence="8 9">JEL478</strain>
    </source>
</reference>
<proteinExistence type="inferred from homology"/>
<evidence type="ECO:0000256" key="2">
    <source>
        <dbReference type="ARBA" id="ARBA00009457"/>
    </source>
</evidence>
<comment type="subcellular location">
    <subcellularLocation>
        <location evidence="1">Membrane</location>
        <topology evidence="1">Multi-pass membrane protein</topology>
    </subcellularLocation>
</comment>
<dbReference type="STRING" id="1344416.A0A139AT71"/>
<feature type="transmembrane region" description="Helical" evidence="7">
    <location>
        <begin position="36"/>
        <end position="59"/>
    </location>
</feature>
<evidence type="ECO:0000256" key="1">
    <source>
        <dbReference type="ARBA" id="ARBA00004141"/>
    </source>
</evidence>
<keyword evidence="9" id="KW-1185">Reference proteome</keyword>
<evidence type="ECO:0000256" key="7">
    <source>
        <dbReference type="SAM" id="Phobius"/>
    </source>
</evidence>
<feature type="transmembrane region" description="Helical" evidence="7">
    <location>
        <begin position="313"/>
        <end position="334"/>
    </location>
</feature>
<dbReference type="GO" id="GO:0045332">
    <property type="term" value="P:phospholipid translocation"/>
    <property type="evidence" value="ECO:0007669"/>
    <property type="project" value="UniProtKB-UniRule"/>
</dbReference>
<dbReference type="Proteomes" id="UP000070544">
    <property type="component" value="Unassembled WGS sequence"/>
</dbReference>
<dbReference type="PANTHER" id="PTHR10926">
    <property type="entry name" value="CELL CYCLE CONTROL PROTEIN 50"/>
    <property type="match status" value="1"/>
</dbReference>
<dbReference type="InterPro" id="IPR005045">
    <property type="entry name" value="CDC50/LEM3_fam"/>
</dbReference>
<name>A0A139AT71_GONPJ</name>
<evidence type="ECO:0000256" key="5">
    <source>
        <dbReference type="ARBA" id="ARBA00023136"/>
    </source>
</evidence>
<evidence type="ECO:0000256" key="4">
    <source>
        <dbReference type="ARBA" id="ARBA00022989"/>
    </source>
</evidence>
<dbReference type="PANTHER" id="PTHR10926:SF0">
    <property type="entry name" value="CDC50, ISOFORM A"/>
    <property type="match status" value="1"/>
</dbReference>
<dbReference type="OMA" id="TWNNDQP"/>
<dbReference type="PIRSF" id="PIRSF015840">
    <property type="entry name" value="DUF284_TM_euk"/>
    <property type="match status" value="1"/>
</dbReference>
<dbReference type="GO" id="GO:0005783">
    <property type="term" value="C:endoplasmic reticulum"/>
    <property type="evidence" value="ECO:0007669"/>
    <property type="project" value="TreeGrafter"/>
</dbReference>
<evidence type="ECO:0000313" key="8">
    <source>
        <dbReference type="EMBL" id="KXS19927.1"/>
    </source>
</evidence>
<keyword evidence="3 7" id="KW-0812">Transmembrane</keyword>
<keyword evidence="4 7" id="KW-1133">Transmembrane helix</keyword>
<protein>
    <submittedName>
        <fullName evidence="8">Lem3/Cdc50</fullName>
    </submittedName>
</protein>
<dbReference type="AlphaFoldDB" id="A0A139AT71"/>